<keyword evidence="1" id="KW-1133">Transmembrane helix</keyword>
<sequence length="83" mass="9708">MVVRLSQWAHRKNKTFPFLNTNTGRRPLRLYDRKDTEKGVVLGILFIWMGPSSVSMLRRVLHTATTMIMMRMVIKAHGIRPEI</sequence>
<dbReference type="KEGG" id="more:E1B28_012330"/>
<keyword evidence="3" id="KW-1185">Reference proteome</keyword>
<dbReference type="EMBL" id="CM032188">
    <property type="protein sequence ID" value="KAG7088321.1"/>
    <property type="molecule type" value="Genomic_DNA"/>
</dbReference>
<reference evidence="2" key="1">
    <citation type="journal article" date="2021" name="Genome Biol. Evol.">
        <title>The assembled and annotated genome of the fairy-ring fungus Marasmius oreades.</title>
        <authorList>
            <person name="Hiltunen M."/>
            <person name="Ament-Velasquez S.L."/>
            <person name="Johannesson H."/>
        </authorList>
    </citation>
    <scope>NUCLEOTIDE SEQUENCE</scope>
    <source>
        <strain evidence="2">03SP1</strain>
    </source>
</reference>
<protein>
    <submittedName>
        <fullName evidence="2">Uncharacterized protein</fullName>
    </submittedName>
</protein>
<dbReference type="Proteomes" id="UP001049176">
    <property type="component" value="Chromosome 8"/>
</dbReference>
<keyword evidence="1" id="KW-0472">Membrane</keyword>
<feature type="transmembrane region" description="Helical" evidence="1">
    <location>
        <begin position="40"/>
        <end position="61"/>
    </location>
</feature>
<comment type="caution">
    <text evidence="2">The sequence shown here is derived from an EMBL/GenBank/DDBJ whole genome shotgun (WGS) entry which is preliminary data.</text>
</comment>
<evidence type="ECO:0000313" key="2">
    <source>
        <dbReference type="EMBL" id="KAG7088321.1"/>
    </source>
</evidence>
<evidence type="ECO:0000313" key="3">
    <source>
        <dbReference type="Proteomes" id="UP001049176"/>
    </source>
</evidence>
<gene>
    <name evidence="2" type="ORF">E1B28_012330</name>
</gene>
<evidence type="ECO:0000256" key="1">
    <source>
        <dbReference type="SAM" id="Phobius"/>
    </source>
</evidence>
<proteinExistence type="predicted"/>
<dbReference type="AlphaFoldDB" id="A0A9P7UPT4"/>
<organism evidence="2 3">
    <name type="scientific">Marasmius oreades</name>
    <name type="common">fairy-ring Marasmius</name>
    <dbReference type="NCBI Taxonomy" id="181124"/>
    <lineage>
        <taxon>Eukaryota</taxon>
        <taxon>Fungi</taxon>
        <taxon>Dikarya</taxon>
        <taxon>Basidiomycota</taxon>
        <taxon>Agaricomycotina</taxon>
        <taxon>Agaricomycetes</taxon>
        <taxon>Agaricomycetidae</taxon>
        <taxon>Agaricales</taxon>
        <taxon>Marasmiineae</taxon>
        <taxon>Marasmiaceae</taxon>
        <taxon>Marasmius</taxon>
    </lineage>
</organism>
<accession>A0A9P7UPT4</accession>
<dbReference type="GeneID" id="66081405"/>
<keyword evidence="1" id="KW-0812">Transmembrane</keyword>
<dbReference type="RefSeq" id="XP_043004792.1">
    <property type="nucleotide sequence ID" value="XM_043157425.1"/>
</dbReference>
<name>A0A9P7UPT4_9AGAR</name>